<evidence type="ECO:0000256" key="4">
    <source>
        <dbReference type="ARBA" id="ARBA00022777"/>
    </source>
</evidence>
<dbReference type="SUPFAM" id="SSF53067">
    <property type="entry name" value="Actin-like ATPase domain"/>
    <property type="match status" value="2"/>
</dbReference>
<protein>
    <recommendedName>
        <fullName evidence="6">Phosphotransferase</fullName>
        <ecNumber evidence="6">2.7.1.-</ecNumber>
    </recommendedName>
</protein>
<name>A0A059F575_9MICR</name>
<dbReference type="PANTHER" id="PTHR19443">
    <property type="entry name" value="HEXOKINASE"/>
    <property type="match status" value="1"/>
</dbReference>
<reference evidence="9 10" key="2">
    <citation type="submission" date="2014-03" db="EMBL/GenBank/DDBJ databases">
        <title>The Genome Sequence of Anncaliia algerae insect isolate PRA339.</title>
        <authorList>
            <consortium name="The Broad Institute Genome Sequencing Platform"/>
            <consortium name="The Broad Institute Genome Sequencing Center for Infectious Disease"/>
            <person name="Cuomo C."/>
            <person name="Becnel J."/>
            <person name="Sanscrainte N."/>
            <person name="Walker B."/>
            <person name="Young S.K."/>
            <person name="Zeng Q."/>
            <person name="Gargeya S."/>
            <person name="Fitzgerald M."/>
            <person name="Haas B."/>
            <person name="Abouelleil A."/>
            <person name="Alvarado L."/>
            <person name="Arachchi H.M."/>
            <person name="Berlin A.M."/>
            <person name="Chapman S.B."/>
            <person name="Dewar J."/>
            <person name="Goldberg J."/>
            <person name="Griggs A."/>
            <person name="Gujja S."/>
            <person name="Hansen M."/>
            <person name="Howarth C."/>
            <person name="Imamovic A."/>
            <person name="Larimer J."/>
            <person name="McCowan C."/>
            <person name="Murphy C."/>
            <person name="Neiman D."/>
            <person name="Pearson M."/>
            <person name="Priest M."/>
            <person name="Roberts A."/>
            <person name="Saif S."/>
            <person name="Shea T."/>
            <person name="Sisk P."/>
            <person name="Sykes S."/>
            <person name="Wortman J."/>
            <person name="Nusbaum C."/>
            <person name="Birren B."/>
        </authorList>
    </citation>
    <scope>NUCLEOTIDE SEQUENCE [LARGE SCALE GENOMIC DNA]</scope>
    <source>
        <strain evidence="9 10">PRA339</strain>
    </source>
</reference>
<dbReference type="PANTHER" id="PTHR19443:SF24">
    <property type="entry name" value="PHOSPHOTRANSFERASE"/>
    <property type="match status" value="1"/>
</dbReference>
<organism evidence="9 10">
    <name type="scientific">Anncaliia algerae PRA339</name>
    <dbReference type="NCBI Taxonomy" id="1288291"/>
    <lineage>
        <taxon>Eukaryota</taxon>
        <taxon>Fungi</taxon>
        <taxon>Fungi incertae sedis</taxon>
        <taxon>Microsporidia</taxon>
        <taxon>Tubulinosematoidea</taxon>
        <taxon>Tubulinosematidae</taxon>
        <taxon>Anncaliia</taxon>
    </lineage>
</organism>
<dbReference type="AlphaFoldDB" id="A0A059F575"/>
<keyword evidence="2 6" id="KW-0808">Transferase</keyword>
<accession>A0A059F575</accession>
<dbReference type="VEuPathDB" id="MicrosporidiaDB:H312_00569"/>
<dbReference type="PROSITE" id="PS51748">
    <property type="entry name" value="HEXOKINASE_2"/>
    <property type="match status" value="1"/>
</dbReference>
<dbReference type="GO" id="GO:0005524">
    <property type="term" value="F:ATP binding"/>
    <property type="evidence" value="ECO:0007669"/>
    <property type="project" value="UniProtKB-UniRule"/>
</dbReference>
<dbReference type="Proteomes" id="UP000030655">
    <property type="component" value="Unassembled WGS sequence"/>
</dbReference>
<dbReference type="GO" id="GO:0001678">
    <property type="term" value="P:intracellular glucose homeostasis"/>
    <property type="evidence" value="ECO:0007669"/>
    <property type="project" value="InterPro"/>
</dbReference>
<dbReference type="PRINTS" id="PR00475">
    <property type="entry name" value="HEXOKINASE"/>
</dbReference>
<gene>
    <name evidence="9" type="ORF">H312_00569</name>
</gene>
<evidence type="ECO:0000313" key="9">
    <source>
        <dbReference type="EMBL" id="KCZ82086.1"/>
    </source>
</evidence>
<dbReference type="UniPathway" id="UPA00109">
    <property type="reaction ID" value="UER00180"/>
</dbReference>
<dbReference type="InterPro" id="IPR022673">
    <property type="entry name" value="Hexokinase_C"/>
</dbReference>
<evidence type="ECO:0000259" key="7">
    <source>
        <dbReference type="Pfam" id="PF00349"/>
    </source>
</evidence>
<feature type="domain" description="Hexokinase C-terminal" evidence="8">
    <location>
        <begin position="294"/>
        <end position="390"/>
    </location>
</feature>
<dbReference type="OrthoDB" id="419537at2759"/>
<keyword evidence="6" id="KW-0324">Glycolysis</keyword>
<dbReference type="GO" id="GO:0005536">
    <property type="term" value="F:D-glucose binding"/>
    <property type="evidence" value="ECO:0007669"/>
    <property type="project" value="InterPro"/>
</dbReference>
<dbReference type="Pfam" id="PF00349">
    <property type="entry name" value="Hexokinase_1"/>
    <property type="match status" value="1"/>
</dbReference>
<evidence type="ECO:0000256" key="3">
    <source>
        <dbReference type="ARBA" id="ARBA00022741"/>
    </source>
</evidence>
<evidence type="ECO:0000259" key="8">
    <source>
        <dbReference type="Pfam" id="PF03727"/>
    </source>
</evidence>
<dbReference type="EMBL" id="KK365133">
    <property type="protein sequence ID" value="KCZ82086.1"/>
    <property type="molecule type" value="Genomic_DNA"/>
</dbReference>
<evidence type="ECO:0000256" key="6">
    <source>
        <dbReference type="RuleBase" id="RU362007"/>
    </source>
</evidence>
<dbReference type="HOGENOM" id="CLU_041825_0_0_1"/>
<dbReference type="InterPro" id="IPR043129">
    <property type="entry name" value="ATPase_NBD"/>
</dbReference>
<evidence type="ECO:0000256" key="5">
    <source>
        <dbReference type="ARBA" id="ARBA00022840"/>
    </source>
</evidence>
<dbReference type="Gene3D" id="3.30.420.40">
    <property type="match status" value="1"/>
</dbReference>
<dbReference type="GO" id="GO:0006096">
    <property type="term" value="P:glycolytic process"/>
    <property type="evidence" value="ECO:0007669"/>
    <property type="project" value="UniProtKB-UniPathway"/>
</dbReference>
<proteinExistence type="inferred from homology"/>
<reference evidence="10" key="1">
    <citation type="submission" date="2013-02" db="EMBL/GenBank/DDBJ databases">
        <authorList>
            <consortium name="The Broad Institute Genome Sequencing Platform"/>
            <person name="Cuomo C."/>
            <person name="Becnel J."/>
            <person name="Sanscrainte N."/>
            <person name="Walker B."/>
            <person name="Young S.K."/>
            <person name="Zeng Q."/>
            <person name="Gargeya S."/>
            <person name="Fitzgerald M."/>
            <person name="Haas B."/>
            <person name="Abouelleil A."/>
            <person name="Alvarado L."/>
            <person name="Arachchi H.M."/>
            <person name="Berlin A.M."/>
            <person name="Chapman S.B."/>
            <person name="Dewar J."/>
            <person name="Goldberg J."/>
            <person name="Griggs A."/>
            <person name="Gujja S."/>
            <person name="Hansen M."/>
            <person name="Howarth C."/>
            <person name="Imamovic A."/>
            <person name="Larimer J."/>
            <person name="McCowan C."/>
            <person name="Murphy C."/>
            <person name="Neiman D."/>
            <person name="Pearson M."/>
            <person name="Priest M."/>
            <person name="Roberts A."/>
            <person name="Saif S."/>
            <person name="Shea T."/>
            <person name="Sisk P."/>
            <person name="Sykes S."/>
            <person name="Wortman J."/>
            <person name="Nusbaum C."/>
            <person name="Birren B."/>
        </authorList>
    </citation>
    <scope>NUCLEOTIDE SEQUENCE [LARGE SCALE GENOMIC DNA]</scope>
    <source>
        <strain evidence="10">PRA339</strain>
    </source>
</reference>
<evidence type="ECO:0000256" key="2">
    <source>
        <dbReference type="ARBA" id="ARBA00022679"/>
    </source>
</evidence>
<dbReference type="GO" id="GO:0008865">
    <property type="term" value="F:fructokinase activity"/>
    <property type="evidence" value="ECO:0007669"/>
    <property type="project" value="TreeGrafter"/>
</dbReference>
<dbReference type="InterPro" id="IPR022672">
    <property type="entry name" value="Hexokinase_N"/>
</dbReference>
<dbReference type="Gene3D" id="3.40.367.20">
    <property type="match status" value="2"/>
</dbReference>
<dbReference type="CDD" id="cd24000">
    <property type="entry name" value="ASKHA_NBD_HK"/>
    <property type="match status" value="1"/>
</dbReference>
<dbReference type="GO" id="GO:0006013">
    <property type="term" value="P:mannose metabolic process"/>
    <property type="evidence" value="ECO:0007669"/>
    <property type="project" value="TreeGrafter"/>
</dbReference>
<keyword evidence="4 6" id="KW-0418">Kinase</keyword>
<evidence type="ECO:0000256" key="1">
    <source>
        <dbReference type="ARBA" id="ARBA00009225"/>
    </source>
</evidence>
<dbReference type="Pfam" id="PF03727">
    <property type="entry name" value="Hexokinase_2"/>
    <property type="match status" value="1"/>
</dbReference>
<comment type="similarity">
    <text evidence="1 6">Belongs to the hexokinase family.</text>
</comment>
<dbReference type="GO" id="GO:0004340">
    <property type="term" value="F:glucokinase activity"/>
    <property type="evidence" value="ECO:0007669"/>
    <property type="project" value="TreeGrafter"/>
</dbReference>
<evidence type="ECO:0000313" key="10">
    <source>
        <dbReference type="Proteomes" id="UP000030655"/>
    </source>
</evidence>
<keyword evidence="10" id="KW-1185">Reference proteome</keyword>
<dbReference type="InterPro" id="IPR001312">
    <property type="entry name" value="Hexokinase"/>
</dbReference>
<keyword evidence="3 6" id="KW-0547">Nucleotide-binding</keyword>
<dbReference type="GO" id="GO:0005829">
    <property type="term" value="C:cytosol"/>
    <property type="evidence" value="ECO:0007669"/>
    <property type="project" value="TreeGrafter"/>
</dbReference>
<dbReference type="GO" id="GO:0019158">
    <property type="term" value="F:mannokinase activity"/>
    <property type="evidence" value="ECO:0007669"/>
    <property type="project" value="TreeGrafter"/>
</dbReference>
<dbReference type="GO" id="GO:0005739">
    <property type="term" value="C:mitochondrion"/>
    <property type="evidence" value="ECO:0007669"/>
    <property type="project" value="TreeGrafter"/>
</dbReference>
<sequence>MTRYHFAYTNEELKKVTDAWHNEIITKPNKNMFLETYVTLPKDTDACLPPKELIIVDIGGSYLKICVIKVMITGEFEYVLPVEKFSMKEYSHSNTKIWIWIANLLKKFISKLPEREIYGSLTISYPVKHISLTSGTILDCGKNFPFDKNSFMGKDPLVELNSACKSKKIPVSFKTIMNDATATAISSYFTDKSTVLGIVLGTGTNGAIIVDKGPYMTVVNSEWASFEHDSIILTVFDEIVCNNMRENEIYFNLLDVLLGGYKIVEICKLFCKYKGLDNVETITLEEMIISASKNDDDKSKREEIISKCYDEIKTRTAQILAALILGTLKALNPKERHVTVCLNGSIFEHHRERVRLHDELIKLVNSFQLKEFFEIKISFIPDGSLVGCAFSLFLD</sequence>
<dbReference type="STRING" id="1288291.A0A059F575"/>
<dbReference type="GO" id="GO:0006006">
    <property type="term" value="P:glucose metabolic process"/>
    <property type="evidence" value="ECO:0007669"/>
    <property type="project" value="TreeGrafter"/>
</dbReference>
<dbReference type="EC" id="2.7.1.-" evidence="6"/>
<keyword evidence="5 6" id="KW-0067">ATP-binding</keyword>
<feature type="domain" description="Hexokinase N-terminal" evidence="7">
    <location>
        <begin position="5"/>
        <end position="187"/>
    </location>
</feature>